<dbReference type="PANTHER" id="PTHR36616:SF4">
    <property type="entry name" value="OS03G0174800 PROTEIN"/>
    <property type="match status" value="1"/>
</dbReference>
<evidence type="ECO:0000256" key="1">
    <source>
        <dbReference type="SAM" id="MobiDB-lite"/>
    </source>
</evidence>
<feature type="region of interest" description="Disordered" evidence="1">
    <location>
        <begin position="133"/>
        <end position="190"/>
    </location>
</feature>
<feature type="signal peptide" evidence="2">
    <location>
        <begin position="1"/>
        <end position="18"/>
    </location>
</feature>
<feature type="chain" id="PRO_5005596955" evidence="2">
    <location>
        <begin position="19"/>
        <end position="190"/>
    </location>
</feature>
<dbReference type="Proteomes" id="UP000053144">
    <property type="component" value="Chromosome 11"/>
</dbReference>
<evidence type="ECO:0000256" key="2">
    <source>
        <dbReference type="SAM" id="SignalP"/>
    </source>
</evidence>
<evidence type="ECO:0000313" key="4">
    <source>
        <dbReference type="Proteomes" id="UP000053144"/>
    </source>
</evidence>
<dbReference type="Gramene" id="KOM58381">
    <property type="protein sequence ID" value="KOM58381"/>
    <property type="gene ID" value="LR48_Vigan11g141500"/>
</dbReference>
<dbReference type="AlphaFoldDB" id="A0A0L9VTG8"/>
<name>A0A0L9VTG8_PHAAN</name>
<gene>
    <name evidence="3" type="ORF">LR48_Vigan11g141500</name>
</gene>
<reference evidence="4" key="1">
    <citation type="journal article" date="2015" name="Proc. Natl. Acad. Sci. U.S.A.">
        <title>Genome sequencing of adzuki bean (Vigna angularis) provides insight into high starch and low fat accumulation and domestication.</title>
        <authorList>
            <person name="Yang K."/>
            <person name="Tian Z."/>
            <person name="Chen C."/>
            <person name="Luo L."/>
            <person name="Zhao B."/>
            <person name="Wang Z."/>
            <person name="Yu L."/>
            <person name="Li Y."/>
            <person name="Sun Y."/>
            <person name="Li W."/>
            <person name="Chen Y."/>
            <person name="Li Y."/>
            <person name="Zhang Y."/>
            <person name="Ai D."/>
            <person name="Zhao J."/>
            <person name="Shang C."/>
            <person name="Ma Y."/>
            <person name="Wu B."/>
            <person name="Wang M."/>
            <person name="Gao L."/>
            <person name="Sun D."/>
            <person name="Zhang P."/>
            <person name="Guo F."/>
            <person name="Wang W."/>
            <person name="Li Y."/>
            <person name="Wang J."/>
            <person name="Varshney R.K."/>
            <person name="Wang J."/>
            <person name="Ling H.Q."/>
            <person name="Wan P."/>
        </authorList>
    </citation>
    <scope>NUCLEOTIDE SEQUENCE</scope>
    <source>
        <strain evidence="4">cv. Jingnong 6</strain>
    </source>
</reference>
<feature type="compositionally biased region" description="Polar residues" evidence="1">
    <location>
        <begin position="139"/>
        <end position="151"/>
    </location>
</feature>
<accession>A0A0L9VTG8</accession>
<keyword evidence="2" id="KW-0732">Signal</keyword>
<dbReference type="EMBL" id="CM003381">
    <property type="protein sequence ID" value="KOM58381.1"/>
    <property type="molecule type" value="Genomic_DNA"/>
</dbReference>
<sequence length="190" mass="21847">MLQLFFTVAFSTVPLTLYVPSIRSLNLFVETMEYVVRESRSYRNRVYPQLRVAWSRMLDFMLCNNNMSSELECFHLAATTIGITSSRAALAERRSLRKLIERARAEDDKRKESIIAYLLHLMRKYSKLFRSEFSDDNDSQGSQPCSPTVQRSLEPPPPIRGPHAKTENSKTPNENPCHETQNRAASSQLT</sequence>
<organism evidence="3 4">
    <name type="scientific">Phaseolus angularis</name>
    <name type="common">Azuki bean</name>
    <name type="synonym">Vigna angularis</name>
    <dbReference type="NCBI Taxonomy" id="3914"/>
    <lineage>
        <taxon>Eukaryota</taxon>
        <taxon>Viridiplantae</taxon>
        <taxon>Streptophyta</taxon>
        <taxon>Embryophyta</taxon>
        <taxon>Tracheophyta</taxon>
        <taxon>Spermatophyta</taxon>
        <taxon>Magnoliopsida</taxon>
        <taxon>eudicotyledons</taxon>
        <taxon>Gunneridae</taxon>
        <taxon>Pentapetalae</taxon>
        <taxon>rosids</taxon>
        <taxon>fabids</taxon>
        <taxon>Fabales</taxon>
        <taxon>Fabaceae</taxon>
        <taxon>Papilionoideae</taxon>
        <taxon>50 kb inversion clade</taxon>
        <taxon>NPAAA clade</taxon>
        <taxon>indigoferoid/millettioid clade</taxon>
        <taxon>Phaseoleae</taxon>
        <taxon>Vigna</taxon>
    </lineage>
</organism>
<dbReference type="PANTHER" id="PTHR36616">
    <property type="entry name" value="BNAC07G32700D PROTEIN"/>
    <property type="match status" value="1"/>
</dbReference>
<evidence type="ECO:0000313" key="3">
    <source>
        <dbReference type="EMBL" id="KOM58381.1"/>
    </source>
</evidence>
<dbReference type="STRING" id="3914.A0A0L9VTG8"/>
<protein>
    <submittedName>
        <fullName evidence="3">Uncharacterized protein</fullName>
    </submittedName>
</protein>
<proteinExistence type="predicted"/>